<keyword evidence="5 7" id="KW-0413">Isomerase</keyword>
<evidence type="ECO:0000256" key="3">
    <source>
        <dbReference type="ARBA" id="ARBA00022960"/>
    </source>
</evidence>
<protein>
    <recommendedName>
        <fullName evidence="2 7">Glutamate racemase</fullName>
        <ecNumber evidence="2 7">5.1.1.3</ecNumber>
    </recommendedName>
</protein>
<dbReference type="Proteomes" id="UP000823632">
    <property type="component" value="Unassembled WGS sequence"/>
</dbReference>
<feature type="active site" description="Proton donor/acceptor" evidence="7">
    <location>
        <position position="77"/>
    </location>
</feature>
<evidence type="ECO:0000256" key="4">
    <source>
        <dbReference type="ARBA" id="ARBA00022984"/>
    </source>
</evidence>
<sequence length="266" mass="30318">MSKEINNNPIGFFDSGVGGLTVLKQFRELLPSEDCLYFGDTKNVPYGEKTKDELIKFSGNIFEFFEKRQVKAVVMACNTTSANVYNELKDKYPFKIYPIIQSVTNILAKLPVTTIGVFATQATINSHAYQKGINTLNKNIKVIETACPDWVKIVEEKRENDADSLTKIKTKTDEMMNLHPDKIILGCTHYPYLINQLKQFAPENIFINPAKAFVEFIKEDLRKNNLLSDKTSNGNEKFYVSANPENFQKAGSMFYEITERPELINL</sequence>
<dbReference type="GO" id="GO:0008360">
    <property type="term" value="P:regulation of cell shape"/>
    <property type="evidence" value="ECO:0007669"/>
    <property type="project" value="UniProtKB-KW"/>
</dbReference>
<gene>
    <name evidence="7 8" type="primary">murI</name>
    <name evidence="8" type="ORF">IAC76_05780</name>
</gene>
<accession>A0A9D9GZT1</accession>
<feature type="binding site" evidence="7">
    <location>
        <begin position="188"/>
        <end position="189"/>
    </location>
    <ligand>
        <name>substrate</name>
    </ligand>
</feature>
<evidence type="ECO:0000256" key="5">
    <source>
        <dbReference type="ARBA" id="ARBA00023235"/>
    </source>
</evidence>
<dbReference type="PANTHER" id="PTHR21198:SF2">
    <property type="entry name" value="GLUTAMATE RACEMASE"/>
    <property type="match status" value="1"/>
</dbReference>
<dbReference type="InterPro" id="IPR004391">
    <property type="entry name" value="Glu_race"/>
</dbReference>
<dbReference type="GO" id="GO:0008881">
    <property type="term" value="F:glutamate racemase activity"/>
    <property type="evidence" value="ECO:0007669"/>
    <property type="project" value="UniProtKB-UniRule"/>
</dbReference>
<keyword evidence="3 7" id="KW-0133">Cell shape</keyword>
<reference evidence="8" key="2">
    <citation type="journal article" date="2021" name="PeerJ">
        <title>Extensive microbial diversity within the chicken gut microbiome revealed by metagenomics and culture.</title>
        <authorList>
            <person name="Gilroy R."/>
            <person name="Ravi A."/>
            <person name="Getino M."/>
            <person name="Pursley I."/>
            <person name="Horton D.L."/>
            <person name="Alikhan N.F."/>
            <person name="Baker D."/>
            <person name="Gharbi K."/>
            <person name="Hall N."/>
            <person name="Watson M."/>
            <person name="Adriaenssens E.M."/>
            <person name="Foster-Nyarko E."/>
            <person name="Jarju S."/>
            <person name="Secka A."/>
            <person name="Antonio M."/>
            <person name="Oren A."/>
            <person name="Chaudhuri R.R."/>
            <person name="La Ragione R."/>
            <person name="Hildebrand F."/>
            <person name="Pallen M.J."/>
        </authorList>
    </citation>
    <scope>NUCLEOTIDE SEQUENCE</scope>
    <source>
        <strain evidence="8">10192</strain>
    </source>
</reference>
<feature type="binding site" evidence="7">
    <location>
        <begin position="46"/>
        <end position="47"/>
    </location>
    <ligand>
        <name>substrate</name>
    </ligand>
</feature>
<dbReference type="PROSITE" id="PS00924">
    <property type="entry name" value="ASP_GLU_RACEMASE_2"/>
    <property type="match status" value="1"/>
</dbReference>
<comment type="pathway">
    <text evidence="7">Cell wall biogenesis; peptidoglycan biosynthesis.</text>
</comment>
<comment type="similarity">
    <text evidence="7">Belongs to the aspartate/glutamate racemases family.</text>
</comment>
<dbReference type="GO" id="GO:0009252">
    <property type="term" value="P:peptidoglycan biosynthetic process"/>
    <property type="evidence" value="ECO:0007669"/>
    <property type="project" value="UniProtKB-UniRule"/>
</dbReference>
<dbReference type="AlphaFoldDB" id="A0A9D9GZT1"/>
<dbReference type="Gene3D" id="3.40.50.1860">
    <property type="match status" value="2"/>
</dbReference>
<dbReference type="GO" id="GO:0071555">
    <property type="term" value="P:cell wall organization"/>
    <property type="evidence" value="ECO:0007669"/>
    <property type="project" value="UniProtKB-KW"/>
</dbReference>
<comment type="function">
    <text evidence="7">Provides the (R)-glutamate required for cell wall biosynthesis.</text>
</comment>
<evidence type="ECO:0000256" key="6">
    <source>
        <dbReference type="ARBA" id="ARBA00023316"/>
    </source>
</evidence>
<dbReference type="Pfam" id="PF01177">
    <property type="entry name" value="Asp_Glu_race"/>
    <property type="match status" value="1"/>
</dbReference>
<feature type="active site" description="Proton donor/acceptor" evidence="7">
    <location>
        <position position="187"/>
    </location>
</feature>
<dbReference type="EC" id="5.1.1.3" evidence="2 7"/>
<reference evidence="8" key="1">
    <citation type="submission" date="2020-10" db="EMBL/GenBank/DDBJ databases">
        <authorList>
            <person name="Gilroy R."/>
        </authorList>
    </citation>
    <scope>NUCLEOTIDE SEQUENCE</scope>
    <source>
        <strain evidence="8">10192</strain>
    </source>
</reference>
<dbReference type="InterPro" id="IPR001920">
    <property type="entry name" value="Asp/Glu_race"/>
</dbReference>
<evidence type="ECO:0000256" key="2">
    <source>
        <dbReference type="ARBA" id="ARBA00013090"/>
    </source>
</evidence>
<evidence type="ECO:0000256" key="1">
    <source>
        <dbReference type="ARBA" id="ARBA00001602"/>
    </source>
</evidence>
<dbReference type="SUPFAM" id="SSF53681">
    <property type="entry name" value="Aspartate/glutamate racemase"/>
    <property type="match status" value="2"/>
</dbReference>
<feature type="binding site" evidence="7">
    <location>
        <begin position="78"/>
        <end position="79"/>
    </location>
    <ligand>
        <name>substrate</name>
    </ligand>
</feature>
<comment type="catalytic activity">
    <reaction evidence="1 7">
        <text>L-glutamate = D-glutamate</text>
        <dbReference type="Rhea" id="RHEA:12813"/>
        <dbReference type="ChEBI" id="CHEBI:29985"/>
        <dbReference type="ChEBI" id="CHEBI:29986"/>
        <dbReference type="EC" id="5.1.1.3"/>
    </reaction>
</comment>
<dbReference type="NCBIfam" id="TIGR00067">
    <property type="entry name" value="glut_race"/>
    <property type="match status" value="1"/>
</dbReference>
<evidence type="ECO:0000256" key="7">
    <source>
        <dbReference type="HAMAP-Rule" id="MF_00258"/>
    </source>
</evidence>
<evidence type="ECO:0000313" key="8">
    <source>
        <dbReference type="EMBL" id="MBO8430879.1"/>
    </source>
</evidence>
<evidence type="ECO:0000313" key="9">
    <source>
        <dbReference type="Proteomes" id="UP000823632"/>
    </source>
</evidence>
<organism evidence="8 9">
    <name type="scientific">Candidatus Scatousia excrementipullorum</name>
    <dbReference type="NCBI Taxonomy" id="2840936"/>
    <lineage>
        <taxon>Bacteria</taxon>
        <taxon>Candidatus Scatousia</taxon>
    </lineage>
</organism>
<feature type="binding site" evidence="7">
    <location>
        <begin position="14"/>
        <end position="15"/>
    </location>
    <ligand>
        <name>substrate</name>
    </ligand>
</feature>
<dbReference type="PANTHER" id="PTHR21198">
    <property type="entry name" value="GLUTAMATE RACEMASE"/>
    <property type="match status" value="1"/>
</dbReference>
<dbReference type="HAMAP" id="MF_00258">
    <property type="entry name" value="Glu_racemase"/>
    <property type="match status" value="1"/>
</dbReference>
<dbReference type="InterPro" id="IPR015942">
    <property type="entry name" value="Asp/Glu/hydantoin_racemase"/>
</dbReference>
<keyword evidence="4 7" id="KW-0573">Peptidoglycan synthesis</keyword>
<dbReference type="EMBL" id="JADIND010000120">
    <property type="protein sequence ID" value="MBO8430879.1"/>
    <property type="molecule type" value="Genomic_DNA"/>
</dbReference>
<name>A0A9D9GZT1_9BACT</name>
<keyword evidence="6 7" id="KW-0961">Cell wall biogenesis/degradation</keyword>
<comment type="caution">
    <text evidence="8">The sequence shown here is derived from an EMBL/GenBank/DDBJ whole genome shotgun (WGS) entry which is preliminary data.</text>
</comment>
<dbReference type="InterPro" id="IPR033134">
    <property type="entry name" value="Asp/Glu_racemase_AS_2"/>
</dbReference>
<proteinExistence type="inferred from homology"/>